<evidence type="ECO:0000313" key="1">
    <source>
        <dbReference type="EMBL" id="KAJ1084647.1"/>
    </source>
</evidence>
<sequence length="78" mass="9073">MFAIERAHQALVARPWPGALLCYIIARILNSKDRDSVLRVARDMDTAKFENHKILIYPDYTIKMQTACKTFLEVKAKY</sequence>
<organism evidence="1 3">
    <name type="scientific">Pleurodeles waltl</name>
    <name type="common">Iberian ribbed newt</name>
    <dbReference type="NCBI Taxonomy" id="8319"/>
    <lineage>
        <taxon>Eukaryota</taxon>
        <taxon>Metazoa</taxon>
        <taxon>Chordata</taxon>
        <taxon>Craniata</taxon>
        <taxon>Vertebrata</taxon>
        <taxon>Euteleostomi</taxon>
        <taxon>Amphibia</taxon>
        <taxon>Batrachia</taxon>
        <taxon>Caudata</taxon>
        <taxon>Salamandroidea</taxon>
        <taxon>Salamandridae</taxon>
        <taxon>Pleurodelinae</taxon>
        <taxon>Pleurodeles</taxon>
    </lineage>
</organism>
<proteinExistence type="predicted"/>
<dbReference type="Proteomes" id="UP001066276">
    <property type="component" value="Chromosome 12"/>
</dbReference>
<dbReference type="AlphaFoldDB" id="A0AAV7L2F8"/>
<keyword evidence="3" id="KW-1185">Reference proteome</keyword>
<protein>
    <submittedName>
        <fullName evidence="1">Uncharacterized protein</fullName>
    </submittedName>
</protein>
<accession>A0AAV7L2F8</accession>
<name>A0AAV7L2F8_PLEWA</name>
<dbReference type="Gene3D" id="3.30.70.1820">
    <property type="entry name" value="L1 transposable element, RRM domain"/>
    <property type="match status" value="1"/>
</dbReference>
<evidence type="ECO:0000313" key="2">
    <source>
        <dbReference type="EMBL" id="KAJ1084689.1"/>
    </source>
</evidence>
<gene>
    <name evidence="1" type="ORF">NDU88_004793</name>
    <name evidence="2" type="ORF">NDU88_004835</name>
</gene>
<reference evidence="1" key="1">
    <citation type="journal article" date="2022" name="bioRxiv">
        <title>Sequencing and chromosome-scale assembly of the giantPleurodeles waltlgenome.</title>
        <authorList>
            <person name="Brown T."/>
            <person name="Elewa A."/>
            <person name="Iarovenko S."/>
            <person name="Subramanian E."/>
            <person name="Araus A.J."/>
            <person name="Petzold A."/>
            <person name="Susuki M."/>
            <person name="Suzuki K.-i.T."/>
            <person name="Hayashi T."/>
            <person name="Toyoda A."/>
            <person name="Oliveira C."/>
            <person name="Osipova E."/>
            <person name="Leigh N.D."/>
            <person name="Simon A."/>
            <person name="Yun M.H."/>
        </authorList>
    </citation>
    <scope>NUCLEOTIDE SEQUENCE</scope>
    <source>
        <strain evidence="1">20211129_DDA</strain>
        <tissue evidence="1">Liver</tissue>
    </source>
</reference>
<dbReference type="EMBL" id="JANPWB010000016">
    <property type="protein sequence ID" value="KAJ1084689.1"/>
    <property type="molecule type" value="Genomic_DNA"/>
</dbReference>
<evidence type="ECO:0000313" key="3">
    <source>
        <dbReference type="Proteomes" id="UP001066276"/>
    </source>
</evidence>
<dbReference type="EMBL" id="JANPWB010000016">
    <property type="protein sequence ID" value="KAJ1084647.1"/>
    <property type="molecule type" value="Genomic_DNA"/>
</dbReference>
<comment type="caution">
    <text evidence="1">The sequence shown here is derived from an EMBL/GenBank/DDBJ whole genome shotgun (WGS) entry which is preliminary data.</text>
</comment>